<reference evidence="1" key="1">
    <citation type="submission" date="2020-08" db="EMBL/GenBank/DDBJ databases">
        <title>Genomic insights into the carbon and energy metabolism of the first obligate autotrophic acetogenic bacterium Aceticella autotrophica gen. nov., sp. nov.</title>
        <authorList>
            <person name="Toshchakov S.V."/>
            <person name="Elcheninov A.G."/>
            <person name="Kublanov I.V."/>
            <person name="Frolov E.N."/>
            <person name="Lebedinsky A.V."/>
        </authorList>
    </citation>
    <scope>NUCLEOTIDE SEQUENCE</scope>
    <source>
        <strain evidence="1">3443-3Ac</strain>
    </source>
</reference>
<evidence type="ECO:0000313" key="1">
    <source>
        <dbReference type="EMBL" id="QSZ27406.1"/>
    </source>
</evidence>
<dbReference type="EMBL" id="CP060096">
    <property type="protein sequence ID" value="QSZ27406.1"/>
    <property type="molecule type" value="Genomic_DNA"/>
</dbReference>
<dbReference type="KEGG" id="aaut:ACETAC_00240"/>
<dbReference type="Proteomes" id="UP000671913">
    <property type="component" value="Chromosome"/>
</dbReference>
<name>A0A975AVU5_9THEO</name>
<proteinExistence type="predicted"/>
<protein>
    <submittedName>
        <fullName evidence="1">DUF2508 family protein</fullName>
    </submittedName>
</protein>
<dbReference type="AlphaFoldDB" id="A0A975AVU5"/>
<sequence length="87" mass="10243">MGLLYNALKELSFTKEVKDENYLLVNEVKETMRQIKDAEIYFQNVTDPDLIDQAIYNLESLKKKYIYLIKKAKENGINFNNFDSLIS</sequence>
<keyword evidence="2" id="KW-1185">Reference proteome</keyword>
<dbReference type="RefSeq" id="WP_284680101.1">
    <property type="nucleotide sequence ID" value="NZ_CP060096.1"/>
</dbReference>
<organism evidence="1 2">
    <name type="scientific">Aceticella autotrophica</name>
    <dbReference type="NCBI Taxonomy" id="2755338"/>
    <lineage>
        <taxon>Bacteria</taxon>
        <taxon>Bacillati</taxon>
        <taxon>Bacillota</taxon>
        <taxon>Clostridia</taxon>
        <taxon>Thermoanaerobacterales</taxon>
        <taxon>Thermoanaerobacteraceae</taxon>
        <taxon>Aceticella</taxon>
    </lineage>
</organism>
<evidence type="ECO:0000313" key="2">
    <source>
        <dbReference type="Proteomes" id="UP000671913"/>
    </source>
</evidence>
<dbReference type="Pfam" id="PF10704">
    <property type="entry name" value="DUF2508"/>
    <property type="match status" value="1"/>
</dbReference>
<dbReference type="InterPro" id="IPR019644">
    <property type="entry name" value="DUF2508"/>
</dbReference>
<accession>A0A975AVU5</accession>
<gene>
    <name evidence="1" type="ORF">ACETAC_00240</name>
</gene>